<feature type="region of interest" description="Disordered" evidence="1">
    <location>
        <begin position="268"/>
        <end position="328"/>
    </location>
</feature>
<organism evidence="2 3">
    <name type="scientific">Danionella cerebrum</name>
    <dbReference type="NCBI Taxonomy" id="2873325"/>
    <lineage>
        <taxon>Eukaryota</taxon>
        <taxon>Metazoa</taxon>
        <taxon>Chordata</taxon>
        <taxon>Craniata</taxon>
        <taxon>Vertebrata</taxon>
        <taxon>Euteleostomi</taxon>
        <taxon>Actinopterygii</taxon>
        <taxon>Neopterygii</taxon>
        <taxon>Teleostei</taxon>
        <taxon>Ostariophysi</taxon>
        <taxon>Cypriniformes</taxon>
        <taxon>Danionidae</taxon>
        <taxon>Danioninae</taxon>
        <taxon>Danionella</taxon>
    </lineage>
</organism>
<dbReference type="GO" id="GO:0016020">
    <property type="term" value="C:membrane"/>
    <property type="evidence" value="ECO:0007669"/>
    <property type="project" value="TreeGrafter"/>
</dbReference>
<feature type="compositionally biased region" description="Polar residues" evidence="1">
    <location>
        <begin position="161"/>
        <end position="177"/>
    </location>
</feature>
<dbReference type="OrthoDB" id="168404at2759"/>
<keyword evidence="3" id="KW-1185">Reference proteome</keyword>
<feature type="compositionally biased region" description="Polar residues" evidence="1">
    <location>
        <begin position="362"/>
        <end position="376"/>
    </location>
</feature>
<dbReference type="PANTHER" id="PTHR22050">
    <property type="entry name" value="RW1 PROTEIN HOMOLOG"/>
    <property type="match status" value="1"/>
</dbReference>
<feature type="region of interest" description="Disordered" evidence="1">
    <location>
        <begin position="356"/>
        <end position="376"/>
    </location>
</feature>
<accession>A0A553QU60</accession>
<proteinExistence type="predicted"/>
<dbReference type="STRING" id="623744.A0A553QU60"/>
<dbReference type="EMBL" id="SRMA01025533">
    <property type="protein sequence ID" value="TRY93467.1"/>
    <property type="molecule type" value="Genomic_DNA"/>
</dbReference>
<feature type="compositionally biased region" description="Basic and acidic residues" evidence="1">
    <location>
        <begin position="305"/>
        <end position="315"/>
    </location>
</feature>
<evidence type="ECO:0000313" key="2">
    <source>
        <dbReference type="EMBL" id="TRY93467.1"/>
    </source>
</evidence>
<dbReference type="PANTHER" id="PTHR22050:SF2">
    <property type="entry name" value="TRANSMEMBRANE PROTEIN 131-LIKE"/>
    <property type="match status" value="1"/>
</dbReference>
<feature type="compositionally biased region" description="Polar residues" evidence="1">
    <location>
        <begin position="98"/>
        <end position="125"/>
    </location>
</feature>
<gene>
    <name evidence="2" type="ORF">DNTS_010261</name>
</gene>
<feature type="region of interest" description="Disordered" evidence="1">
    <location>
        <begin position="98"/>
        <end position="179"/>
    </location>
</feature>
<dbReference type="AlphaFoldDB" id="A0A553QU60"/>
<dbReference type="Proteomes" id="UP000316079">
    <property type="component" value="Unassembled WGS sequence"/>
</dbReference>
<evidence type="ECO:0000313" key="3">
    <source>
        <dbReference type="Proteomes" id="UP000316079"/>
    </source>
</evidence>
<comment type="caution">
    <text evidence="2">The sequence shown here is derived from an EMBL/GenBank/DDBJ whole genome shotgun (WGS) entry which is preliminary data.</text>
</comment>
<dbReference type="InterPro" id="IPR039877">
    <property type="entry name" value="TMEM131-like"/>
</dbReference>
<feature type="compositionally biased region" description="Basic and acidic residues" evidence="1">
    <location>
        <begin position="274"/>
        <end position="298"/>
    </location>
</feature>
<name>A0A553QU60_9TELE</name>
<sequence>MWSSNGMVEAGDVRFTPDFTSSWVIRDLTLTTERGSAFHFTLNVTLPHHMLALCSRVVPGPIWEESFWMLMLLLSCSSLAGVCLMAFHQAQNILSDFSSPGPRSNHNSAARESSSFHQSSLNSISRGKGSCKSYTDSSHPSDKGKGRGSGSPAVANRGVRLQSSAKKSPGASTQPSKKQTKVSFLYGRYKNSSGIAAANVSATSDCSTEEKEHMLEIEHKVCHNNNDNDVVDDHLPVVRKEHFREHRDLPADMFPVETLPELPENISAEPAEEPVEHEQSKRKSSSDKRENLHEDKTGRGGAPKKRAEKDAELSSRARSRRKPAEIILGLPENCVVMVPESEREALYNAARTRYSKPELLKTSINQGNPLNHNGNG</sequence>
<reference evidence="2 3" key="1">
    <citation type="journal article" date="2019" name="Sci. Data">
        <title>Hybrid genome assembly and annotation of Danionella translucida.</title>
        <authorList>
            <person name="Kadobianskyi M."/>
            <person name="Schulze L."/>
            <person name="Schuelke M."/>
            <person name="Judkewitz B."/>
        </authorList>
    </citation>
    <scope>NUCLEOTIDE SEQUENCE [LARGE SCALE GENOMIC DNA]</scope>
    <source>
        <strain evidence="2 3">Bolton</strain>
    </source>
</reference>
<evidence type="ECO:0000256" key="1">
    <source>
        <dbReference type="SAM" id="MobiDB-lite"/>
    </source>
</evidence>
<protein>
    <submittedName>
        <fullName evidence="2">Uncharacterized protein</fullName>
    </submittedName>
</protein>